<comment type="caution">
    <text evidence="2">The sequence shown here is derived from an EMBL/GenBank/DDBJ whole genome shotgun (WGS) entry which is preliminary data.</text>
</comment>
<dbReference type="Proteomes" id="UP001611548">
    <property type="component" value="Unassembled WGS sequence"/>
</dbReference>
<dbReference type="EMBL" id="JBIRWE010000004">
    <property type="protein sequence ID" value="MFI1965086.1"/>
    <property type="molecule type" value="Genomic_DNA"/>
</dbReference>
<proteinExistence type="predicted"/>
<keyword evidence="3" id="KW-1185">Reference proteome</keyword>
<accession>A0ABW7UT94</accession>
<name>A0ABW7UT94_9ACTN</name>
<feature type="region of interest" description="Disordered" evidence="1">
    <location>
        <begin position="273"/>
        <end position="302"/>
    </location>
</feature>
<sequence length="302" mass="31936">MAQTDNGNTRRVTRRALRREVPSTVALLADERAFAAMRRYATFGFENHATYLREMEGLLRALASQGVHTSVALFDPGEYAEFCEDTRLDPDLPDSRTRYTADVAGLGATVPYQGQSIELLVPALMGEAERQAALERATALLATAGNRPHRTENPGRAAYVRATRAVLRLIEAVGIGVHHLVCSVAAGGDPLLAVLHAERDGDGLVHMAESEALVFCTVLAAGVATGSRAGIVIRTTAATGEGPDAVRGWALGDGWPQPLSAAQVFTAYCTDADTGEPVPPEPGVDYLPGIELPRPNGPEGGS</sequence>
<protein>
    <submittedName>
        <fullName evidence="2">Uncharacterized protein</fullName>
    </submittedName>
</protein>
<evidence type="ECO:0000313" key="3">
    <source>
        <dbReference type="Proteomes" id="UP001611548"/>
    </source>
</evidence>
<evidence type="ECO:0000256" key="1">
    <source>
        <dbReference type="SAM" id="MobiDB-lite"/>
    </source>
</evidence>
<evidence type="ECO:0000313" key="2">
    <source>
        <dbReference type="EMBL" id="MFI1965086.1"/>
    </source>
</evidence>
<dbReference type="RefSeq" id="WP_398718322.1">
    <property type="nucleotide sequence ID" value="NZ_JBIRWE010000004.1"/>
</dbReference>
<organism evidence="2 3">
    <name type="scientific">Streptomyces pathocidini</name>
    <dbReference type="NCBI Taxonomy" id="1650571"/>
    <lineage>
        <taxon>Bacteria</taxon>
        <taxon>Bacillati</taxon>
        <taxon>Actinomycetota</taxon>
        <taxon>Actinomycetes</taxon>
        <taxon>Kitasatosporales</taxon>
        <taxon>Streptomycetaceae</taxon>
        <taxon>Streptomyces</taxon>
    </lineage>
</organism>
<reference evidence="2 3" key="1">
    <citation type="submission" date="2024-10" db="EMBL/GenBank/DDBJ databases">
        <title>The Natural Products Discovery Center: Release of the First 8490 Sequenced Strains for Exploring Actinobacteria Biosynthetic Diversity.</title>
        <authorList>
            <person name="Kalkreuter E."/>
            <person name="Kautsar S.A."/>
            <person name="Yang D."/>
            <person name="Bader C.D."/>
            <person name="Teijaro C.N."/>
            <person name="Fluegel L."/>
            <person name="Davis C.M."/>
            <person name="Simpson J.R."/>
            <person name="Lauterbach L."/>
            <person name="Steele A.D."/>
            <person name="Gui C."/>
            <person name="Meng S."/>
            <person name="Li G."/>
            <person name="Viehrig K."/>
            <person name="Ye F."/>
            <person name="Su P."/>
            <person name="Kiefer A.F."/>
            <person name="Nichols A."/>
            <person name="Cepeda A.J."/>
            <person name="Yan W."/>
            <person name="Fan B."/>
            <person name="Jiang Y."/>
            <person name="Adhikari A."/>
            <person name="Zheng C.-J."/>
            <person name="Schuster L."/>
            <person name="Cowan T.M."/>
            <person name="Smanski M.J."/>
            <person name="Chevrette M.G."/>
            <person name="De Carvalho L.P.S."/>
            <person name="Shen B."/>
        </authorList>
    </citation>
    <scope>NUCLEOTIDE SEQUENCE [LARGE SCALE GENOMIC DNA]</scope>
    <source>
        <strain evidence="2 3">NPDC020327</strain>
    </source>
</reference>
<gene>
    <name evidence="2" type="ORF">ACH429_13385</name>
</gene>